<dbReference type="Pfam" id="PF01978">
    <property type="entry name" value="TrmB"/>
    <property type="match status" value="1"/>
</dbReference>
<evidence type="ECO:0000313" key="3">
    <source>
        <dbReference type="Proteomes" id="UP000751518"/>
    </source>
</evidence>
<gene>
    <name evidence="2" type="ORF">KC614_03930</name>
</gene>
<feature type="domain" description="Transcription regulator TrmB N-terminal" evidence="1">
    <location>
        <begin position="10"/>
        <end position="63"/>
    </location>
</feature>
<dbReference type="InterPro" id="IPR002831">
    <property type="entry name" value="Tscrpt_reg_TrmB_N"/>
</dbReference>
<protein>
    <recommendedName>
        <fullName evidence="1">Transcription regulator TrmB N-terminal domain-containing protein</fullName>
    </recommendedName>
</protein>
<accession>A0A955LLB8</accession>
<dbReference type="Gene3D" id="1.10.10.10">
    <property type="entry name" value="Winged helix-like DNA-binding domain superfamily/Winged helix DNA-binding domain"/>
    <property type="match status" value="1"/>
</dbReference>
<evidence type="ECO:0000259" key="1">
    <source>
        <dbReference type="Pfam" id="PF01978"/>
    </source>
</evidence>
<organism evidence="2 3">
    <name type="scientific">candidate division WWE3 bacterium</name>
    <dbReference type="NCBI Taxonomy" id="2053526"/>
    <lineage>
        <taxon>Bacteria</taxon>
        <taxon>Katanobacteria</taxon>
    </lineage>
</organism>
<reference evidence="2" key="1">
    <citation type="submission" date="2020-04" db="EMBL/GenBank/DDBJ databases">
        <authorList>
            <person name="Zhang T."/>
        </authorList>
    </citation>
    <scope>NUCLEOTIDE SEQUENCE</scope>
    <source>
        <strain evidence="2">HKST-UBA03</strain>
    </source>
</reference>
<dbReference type="InterPro" id="IPR036388">
    <property type="entry name" value="WH-like_DNA-bd_sf"/>
</dbReference>
<comment type="caution">
    <text evidence="2">The sequence shown here is derived from an EMBL/GenBank/DDBJ whole genome shotgun (WGS) entry which is preliminary data.</text>
</comment>
<proteinExistence type="predicted"/>
<sequence length="289" mass="33245">MKNELETLLDFGLTEKEAVVYLACLKEETSTPFTLAKKTKIPRTSIYDIISSLALKGLLTLKTSDGFTKQQTLIRANNPSVLREVIRQKHQKLNELELDIVNILPRLREDYHRGSTDSNFEYLAGIEGARETLIREEQAMTTTKTDVLIITQLLPMDIFGMQPLNTDVDVTLQAGVQKLKIIPLNDWSKHVLGYQYGRNASYVTQNQIRYVDELKFKIELRMTIIGEYIYKTCAEKDEVWGMIIKSKAYANTLRGMFHEVWKTATPVTEEFVQSLGENDMLKQERKTRT</sequence>
<name>A0A955LLB8_UNCKA</name>
<dbReference type="EMBL" id="JAGQKZ010000038">
    <property type="protein sequence ID" value="MCA9392324.1"/>
    <property type="molecule type" value="Genomic_DNA"/>
</dbReference>
<reference evidence="2" key="2">
    <citation type="journal article" date="2021" name="Microbiome">
        <title>Successional dynamics and alternative stable states in a saline activated sludge microbial community over 9 years.</title>
        <authorList>
            <person name="Wang Y."/>
            <person name="Ye J."/>
            <person name="Ju F."/>
            <person name="Liu L."/>
            <person name="Boyd J.A."/>
            <person name="Deng Y."/>
            <person name="Parks D.H."/>
            <person name="Jiang X."/>
            <person name="Yin X."/>
            <person name="Woodcroft B.J."/>
            <person name="Tyson G.W."/>
            <person name="Hugenholtz P."/>
            <person name="Polz M.F."/>
            <person name="Zhang T."/>
        </authorList>
    </citation>
    <scope>NUCLEOTIDE SEQUENCE</scope>
    <source>
        <strain evidence="2">HKST-UBA03</strain>
    </source>
</reference>
<dbReference type="PANTHER" id="PTHR34293:SF1">
    <property type="entry name" value="HTH-TYPE TRANSCRIPTIONAL REGULATOR TRMBL2"/>
    <property type="match status" value="1"/>
</dbReference>
<dbReference type="Proteomes" id="UP000751518">
    <property type="component" value="Unassembled WGS sequence"/>
</dbReference>
<dbReference type="InterPro" id="IPR051797">
    <property type="entry name" value="TrmB-like"/>
</dbReference>
<dbReference type="PANTHER" id="PTHR34293">
    <property type="entry name" value="HTH-TYPE TRANSCRIPTIONAL REGULATOR TRMBL2"/>
    <property type="match status" value="1"/>
</dbReference>
<dbReference type="AlphaFoldDB" id="A0A955LLB8"/>
<evidence type="ECO:0000313" key="2">
    <source>
        <dbReference type="EMBL" id="MCA9392324.1"/>
    </source>
</evidence>